<evidence type="ECO:0000256" key="5">
    <source>
        <dbReference type="ARBA" id="ARBA00022741"/>
    </source>
</evidence>
<keyword evidence="4 9" id="KW-0808">Transferase</keyword>
<keyword evidence="5 9" id="KW-0547">Nucleotide-binding</keyword>
<dbReference type="Gene3D" id="3.40.50.300">
    <property type="entry name" value="P-loop containing nucleotide triphosphate hydrolases"/>
    <property type="match status" value="1"/>
</dbReference>
<evidence type="ECO:0000256" key="2">
    <source>
        <dbReference type="ARBA" id="ARBA00008420"/>
    </source>
</evidence>
<dbReference type="PANTHER" id="PTHR43442:SF3">
    <property type="entry name" value="GLUCONOKINASE-RELATED"/>
    <property type="match status" value="1"/>
</dbReference>
<evidence type="ECO:0000256" key="7">
    <source>
        <dbReference type="ARBA" id="ARBA00022840"/>
    </source>
</evidence>
<dbReference type="GO" id="GO:0046316">
    <property type="term" value="F:gluconokinase activity"/>
    <property type="evidence" value="ECO:0007669"/>
    <property type="project" value="UniProtKB-EC"/>
</dbReference>
<reference evidence="10 11" key="1">
    <citation type="submission" date="2024-06" db="EMBL/GenBank/DDBJ databases">
        <title>Sorghum-associated microbial communities from plants grown in Nebraska, USA.</title>
        <authorList>
            <person name="Schachtman D."/>
        </authorList>
    </citation>
    <scope>NUCLEOTIDE SEQUENCE [LARGE SCALE GENOMIC DNA]</scope>
    <source>
        <strain evidence="10 11">1757</strain>
    </source>
</reference>
<proteinExistence type="inferred from homology"/>
<organism evidence="10 11">
    <name type="scientific">Rhodanobacter soli</name>
    <dbReference type="NCBI Taxonomy" id="590609"/>
    <lineage>
        <taxon>Bacteria</taxon>
        <taxon>Pseudomonadati</taxon>
        <taxon>Pseudomonadota</taxon>
        <taxon>Gammaproteobacteria</taxon>
        <taxon>Lysobacterales</taxon>
        <taxon>Rhodanobacteraceae</taxon>
        <taxon>Rhodanobacter</taxon>
    </lineage>
</organism>
<dbReference type="Pfam" id="PF13671">
    <property type="entry name" value="AAA_33"/>
    <property type="match status" value="1"/>
</dbReference>
<evidence type="ECO:0000256" key="3">
    <source>
        <dbReference type="ARBA" id="ARBA00012054"/>
    </source>
</evidence>
<keyword evidence="7 9" id="KW-0067">ATP-binding</keyword>
<protein>
    <recommendedName>
        <fullName evidence="3 9">Gluconokinase</fullName>
        <ecNumber evidence="3 9">2.7.1.12</ecNumber>
    </recommendedName>
</protein>
<dbReference type="EC" id="2.7.1.12" evidence="3 9"/>
<dbReference type="InterPro" id="IPR006001">
    <property type="entry name" value="Therm_gnt_kin"/>
</dbReference>
<keyword evidence="6 9" id="KW-0418">Kinase</keyword>
<evidence type="ECO:0000313" key="11">
    <source>
        <dbReference type="Proteomes" id="UP001549251"/>
    </source>
</evidence>
<gene>
    <name evidence="10" type="ORF">ABIE04_001751</name>
</gene>
<comment type="similarity">
    <text evidence="2 9">Belongs to the gluconokinase GntK/GntV family.</text>
</comment>
<dbReference type="EMBL" id="JBEPSD010000001">
    <property type="protein sequence ID" value="MET4569424.1"/>
    <property type="molecule type" value="Genomic_DNA"/>
</dbReference>
<keyword evidence="11" id="KW-1185">Reference proteome</keyword>
<accession>A0ABV2PWK5</accession>
<sequence length="168" mass="18701">MVIVVMGVSGSGKSTLARALAEAWNWDFQEGDELHPPANIDKMRAGLALDDDDRRPWLERVAAWIAAELARGRDGVVTCSALKRRYRDRLRRAGAGVRFVCIELPPAELERRLRRRRHFMPASLLDSQLRTLEVPDAAENVLVMAGEDATEDIVAAVGRWLEQDDAAG</sequence>
<evidence type="ECO:0000256" key="9">
    <source>
        <dbReference type="RuleBase" id="RU363066"/>
    </source>
</evidence>
<dbReference type="Proteomes" id="UP001549251">
    <property type="component" value="Unassembled WGS sequence"/>
</dbReference>
<dbReference type="InterPro" id="IPR027417">
    <property type="entry name" value="P-loop_NTPase"/>
</dbReference>
<dbReference type="NCBIfam" id="TIGR01313">
    <property type="entry name" value="therm_gnt_kin"/>
    <property type="match status" value="1"/>
</dbReference>
<name>A0ABV2PWK5_9GAMM</name>
<dbReference type="PANTHER" id="PTHR43442">
    <property type="entry name" value="GLUCONOKINASE-RELATED"/>
    <property type="match status" value="1"/>
</dbReference>
<evidence type="ECO:0000313" key="10">
    <source>
        <dbReference type="EMBL" id="MET4569424.1"/>
    </source>
</evidence>
<comment type="catalytic activity">
    <reaction evidence="8 9">
        <text>D-gluconate + ATP = 6-phospho-D-gluconate + ADP + H(+)</text>
        <dbReference type="Rhea" id="RHEA:19433"/>
        <dbReference type="ChEBI" id="CHEBI:15378"/>
        <dbReference type="ChEBI" id="CHEBI:18391"/>
        <dbReference type="ChEBI" id="CHEBI:30616"/>
        <dbReference type="ChEBI" id="CHEBI:58759"/>
        <dbReference type="ChEBI" id="CHEBI:456216"/>
        <dbReference type="EC" id="2.7.1.12"/>
    </reaction>
</comment>
<comment type="caution">
    <text evidence="10">The sequence shown here is derived from an EMBL/GenBank/DDBJ whole genome shotgun (WGS) entry which is preliminary data.</text>
</comment>
<dbReference type="CDD" id="cd02021">
    <property type="entry name" value="GntK"/>
    <property type="match status" value="1"/>
</dbReference>
<evidence type="ECO:0000256" key="6">
    <source>
        <dbReference type="ARBA" id="ARBA00022777"/>
    </source>
</evidence>
<dbReference type="SUPFAM" id="SSF52540">
    <property type="entry name" value="P-loop containing nucleoside triphosphate hydrolases"/>
    <property type="match status" value="1"/>
</dbReference>
<evidence type="ECO:0000256" key="8">
    <source>
        <dbReference type="ARBA" id="ARBA00048090"/>
    </source>
</evidence>
<evidence type="ECO:0000256" key="1">
    <source>
        <dbReference type="ARBA" id="ARBA00004761"/>
    </source>
</evidence>
<dbReference type="RefSeq" id="WP_354548798.1">
    <property type="nucleotide sequence ID" value="NZ_JBEPSD010000001.1"/>
</dbReference>
<evidence type="ECO:0000256" key="4">
    <source>
        <dbReference type="ARBA" id="ARBA00022679"/>
    </source>
</evidence>
<comment type="pathway">
    <text evidence="1">Carbohydrate acid metabolism.</text>
</comment>